<dbReference type="Gene3D" id="2.80.10.50">
    <property type="match status" value="1"/>
</dbReference>
<evidence type="ECO:0000313" key="2">
    <source>
        <dbReference type="Proteomes" id="UP001365542"/>
    </source>
</evidence>
<accession>A0AAV9X235</accession>
<organism evidence="1 2">
    <name type="scientific">Orbilia ellipsospora</name>
    <dbReference type="NCBI Taxonomy" id="2528407"/>
    <lineage>
        <taxon>Eukaryota</taxon>
        <taxon>Fungi</taxon>
        <taxon>Dikarya</taxon>
        <taxon>Ascomycota</taxon>
        <taxon>Pezizomycotina</taxon>
        <taxon>Orbiliomycetes</taxon>
        <taxon>Orbiliales</taxon>
        <taxon>Orbiliaceae</taxon>
        <taxon>Orbilia</taxon>
    </lineage>
</organism>
<evidence type="ECO:0000313" key="1">
    <source>
        <dbReference type="EMBL" id="KAK6533543.1"/>
    </source>
</evidence>
<keyword evidence="2" id="KW-1185">Reference proteome</keyword>
<comment type="caution">
    <text evidence="1">The sequence shown here is derived from an EMBL/GenBank/DDBJ whole genome shotgun (WGS) entry which is preliminary data.</text>
</comment>
<protein>
    <submittedName>
        <fullName evidence="1">Uncharacterized protein</fullName>
    </submittedName>
</protein>
<gene>
    <name evidence="1" type="ORF">TWF694_002481</name>
</gene>
<reference evidence="1 2" key="1">
    <citation type="submission" date="2019-10" db="EMBL/GenBank/DDBJ databases">
        <authorList>
            <person name="Palmer J.M."/>
        </authorList>
    </citation>
    <scope>NUCLEOTIDE SEQUENCE [LARGE SCALE GENOMIC DNA]</scope>
    <source>
        <strain evidence="1 2">TWF694</strain>
    </source>
</reference>
<dbReference type="EMBL" id="JAVHJO010000011">
    <property type="protein sequence ID" value="KAK6533543.1"/>
    <property type="molecule type" value="Genomic_DNA"/>
</dbReference>
<sequence length="139" mass="14838">MLEAGSYSIKSSSLDAFIGLDPDSNDSFAALPLGAPPAKWQISPMGDNKFRIESNGFLAAEKSNELKAVSDGEPAWIIDAISHHGPNLYIILSAEDGGRGWCAGYEPGESIKARPLLIGPSLPPFYPPNERFEIVPVGP</sequence>
<proteinExistence type="predicted"/>
<dbReference type="AlphaFoldDB" id="A0AAV9X235"/>
<dbReference type="InterPro" id="IPR031755">
    <property type="entry name" value="Inhibitor_I66"/>
</dbReference>
<dbReference type="CDD" id="cd23428">
    <property type="entry name" value="beta-trefoil_Ricin_SPI"/>
    <property type="match status" value="1"/>
</dbReference>
<dbReference type="Pfam" id="PF16850">
    <property type="entry name" value="Inhibitor_I66"/>
    <property type="match status" value="1"/>
</dbReference>
<dbReference type="GO" id="GO:0004867">
    <property type="term" value="F:serine-type endopeptidase inhibitor activity"/>
    <property type="evidence" value="ECO:0007669"/>
    <property type="project" value="InterPro"/>
</dbReference>
<dbReference type="Proteomes" id="UP001365542">
    <property type="component" value="Unassembled WGS sequence"/>
</dbReference>
<name>A0AAV9X235_9PEZI</name>